<reference evidence="2" key="1">
    <citation type="journal article" date="2020" name="Stud. Mycol.">
        <title>101 Dothideomycetes genomes: a test case for predicting lifestyles and emergence of pathogens.</title>
        <authorList>
            <person name="Haridas S."/>
            <person name="Albert R."/>
            <person name="Binder M."/>
            <person name="Bloem J."/>
            <person name="Labutti K."/>
            <person name="Salamov A."/>
            <person name="Andreopoulos B."/>
            <person name="Baker S."/>
            <person name="Barry K."/>
            <person name="Bills G."/>
            <person name="Bluhm B."/>
            <person name="Cannon C."/>
            <person name="Castanera R."/>
            <person name="Culley D."/>
            <person name="Daum C."/>
            <person name="Ezra D."/>
            <person name="Gonzalez J."/>
            <person name="Henrissat B."/>
            <person name="Kuo A."/>
            <person name="Liang C."/>
            <person name="Lipzen A."/>
            <person name="Lutzoni F."/>
            <person name="Magnuson J."/>
            <person name="Mondo S."/>
            <person name="Nolan M."/>
            <person name="Ohm R."/>
            <person name="Pangilinan J."/>
            <person name="Park H.-J."/>
            <person name="Ramirez L."/>
            <person name="Alfaro M."/>
            <person name="Sun H."/>
            <person name="Tritt A."/>
            <person name="Yoshinaga Y."/>
            <person name="Zwiers L.-H."/>
            <person name="Turgeon B."/>
            <person name="Goodwin S."/>
            <person name="Spatafora J."/>
            <person name="Crous P."/>
            <person name="Grigoriev I."/>
        </authorList>
    </citation>
    <scope>NUCLEOTIDE SEQUENCE</scope>
    <source>
        <strain evidence="2">CBS 690.94</strain>
    </source>
</reference>
<dbReference type="GO" id="GO:0004523">
    <property type="term" value="F:RNA-DNA hybrid ribonuclease activity"/>
    <property type="evidence" value="ECO:0007669"/>
    <property type="project" value="InterPro"/>
</dbReference>
<feature type="domain" description="RNase H type-1" evidence="1">
    <location>
        <begin position="69"/>
        <end position="195"/>
    </location>
</feature>
<evidence type="ECO:0000313" key="2">
    <source>
        <dbReference type="EMBL" id="KAF2447583.1"/>
    </source>
</evidence>
<dbReference type="AlphaFoldDB" id="A0A9P4PQM3"/>
<name>A0A9P4PQM3_9PLEO</name>
<evidence type="ECO:0000259" key="1">
    <source>
        <dbReference type="PROSITE" id="PS50879"/>
    </source>
</evidence>
<dbReference type="GO" id="GO:0003676">
    <property type="term" value="F:nucleic acid binding"/>
    <property type="evidence" value="ECO:0007669"/>
    <property type="project" value="InterPro"/>
</dbReference>
<evidence type="ECO:0000313" key="3">
    <source>
        <dbReference type="Proteomes" id="UP000799764"/>
    </source>
</evidence>
<dbReference type="InterPro" id="IPR002156">
    <property type="entry name" value="RNaseH_domain"/>
</dbReference>
<dbReference type="OrthoDB" id="3797754at2759"/>
<protein>
    <recommendedName>
        <fullName evidence="1">RNase H type-1 domain-containing protein</fullName>
    </recommendedName>
</protein>
<dbReference type="SUPFAM" id="SSF53098">
    <property type="entry name" value="Ribonuclease H-like"/>
    <property type="match status" value="1"/>
</dbReference>
<sequence>MKLISAAVAMFDKRQIQTVVPNRYLRTGVPSKNTHRQTLAFPGTVEVLLATPMTAVENAYKEHTADKLDTSRLVLWTDGSAAGSHYSERTRGFAVTWRRSTATGWGRWEAIGFQAQGELPDSSSMETLATVAIYTDSTSAIHIAQNPNHPLGLHIIRKARILTNFGPTLSLHWCPAHSDVPGNELADKIAGMARSHVYGGNAEFVDLSDDDDDGWEDG</sequence>
<dbReference type="Gene3D" id="3.30.420.10">
    <property type="entry name" value="Ribonuclease H-like superfamily/Ribonuclease H"/>
    <property type="match status" value="1"/>
</dbReference>
<dbReference type="EMBL" id="MU001496">
    <property type="protein sequence ID" value="KAF2447583.1"/>
    <property type="molecule type" value="Genomic_DNA"/>
</dbReference>
<organism evidence="2 3">
    <name type="scientific">Karstenula rhodostoma CBS 690.94</name>
    <dbReference type="NCBI Taxonomy" id="1392251"/>
    <lineage>
        <taxon>Eukaryota</taxon>
        <taxon>Fungi</taxon>
        <taxon>Dikarya</taxon>
        <taxon>Ascomycota</taxon>
        <taxon>Pezizomycotina</taxon>
        <taxon>Dothideomycetes</taxon>
        <taxon>Pleosporomycetidae</taxon>
        <taxon>Pleosporales</taxon>
        <taxon>Massarineae</taxon>
        <taxon>Didymosphaeriaceae</taxon>
        <taxon>Karstenula</taxon>
    </lineage>
</organism>
<dbReference type="InterPro" id="IPR036397">
    <property type="entry name" value="RNaseH_sf"/>
</dbReference>
<dbReference type="PROSITE" id="PS50879">
    <property type="entry name" value="RNASE_H_1"/>
    <property type="match status" value="1"/>
</dbReference>
<proteinExistence type="predicted"/>
<gene>
    <name evidence="2" type="ORF">P171DRAFT_227832</name>
</gene>
<accession>A0A9P4PQM3</accession>
<dbReference type="InterPro" id="IPR012337">
    <property type="entry name" value="RNaseH-like_sf"/>
</dbReference>
<comment type="caution">
    <text evidence="2">The sequence shown here is derived from an EMBL/GenBank/DDBJ whole genome shotgun (WGS) entry which is preliminary data.</text>
</comment>
<dbReference type="Proteomes" id="UP000799764">
    <property type="component" value="Unassembled WGS sequence"/>
</dbReference>
<keyword evidence="3" id="KW-1185">Reference proteome</keyword>